<evidence type="ECO:0000256" key="3">
    <source>
        <dbReference type="ARBA" id="ARBA00022801"/>
    </source>
</evidence>
<dbReference type="EMBL" id="NPMS01000005">
    <property type="protein sequence ID" value="OZU88276.1"/>
    <property type="molecule type" value="Genomic_DNA"/>
</dbReference>
<proteinExistence type="inferred from homology"/>
<dbReference type="AlphaFoldDB" id="A0A265NAE9"/>
<keyword evidence="2" id="KW-0479">Metal-binding</keyword>
<evidence type="ECO:0000256" key="2">
    <source>
        <dbReference type="ARBA" id="ARBA00022723"/>
    </source>
</evidence>
<dbReference type="PROSITE" id="PS00523">
    <property type="entry name" value="SULFATASE_1"/>
    <property type="match status" value="1"/>
</dbReference>
<dbReference type="Pfam" id="PF00884">
    <property type="entry name" value="Sulfatase"/>
    <property type="match status" value="1"/>
</dbReference>
<gene>
    <name evidence="5" type="ORF">CIL03_11520</name>
</gene>
<protein>
    <recommendedName>
        <fullName evidence="4">Sulfatase N-terminal domain-containing protein</fullName>
    </recommendedName>
</protein>
<dbReference type="InterPro" id="IPR000917">
    <property type="entry name" value="Sulfatase_N"/>
</dbReference>
<evidence type="ECO:0000256" key="1">
    <source>
        <dbReference type="ARBA" id="ARBA00008779"/>
    </source>
</evidence>
<evidence type="ECO:0000313" key="6">
    <source>
        <dbReference type="Proteomes" id="UP000216498"/>
    </source>
</evidence>
<organism evidence="5 6">
    <name type="scientific">Virgibacillus indicus</name>
    <dbReference type="NCBI Taxonomy" id="2024554"/>
    <lineage>
        <taxon>Bacteria</taxon>
        <taxon>Bacillati</taxon>
        <taxon>Bacillota</taxon>
        <taxon>Bacilli</taxon>
        <taxon>Bacillales</taxon>
        <taxon>Bacillaceae</taxon>
        <taxon>Virgibacillus</taxon>
    </lineage>
</organism>
<dbReference type="OrthoDB" id="9762324at2"/>
<dbReference type="PANTHER" id="PTHR45953:SF1">
    <property type="entry name" value="IDURONATE 2-SULFATASE"/>
    <property type="match status" value="1"/>
</dbReference>
<feature type="domain" description="Sulfatase N-terminal" evidence="4">
    <location>
        <begin position="5"/>
        <end position="389"/>
    </location>
</feature>
<name>A0A265NAE9_9BACI</name>
<dbReference type="GO" id="GO:0046872">
    <property type="term" value="F:metal ion binding"/>
    <property type="evidence" value="ECO:0007669"/>
    <property type="project" value="UniProtKB-KW"/>
</dbReference>
<evidence type="ECO:0000259" key="4">
    <source>
        <dbReference type="Pfam" id="PF00884"/>
    </source>
</evidence>
<dbReference type="GO" id="GO:0005737">
    <property type="term" value="C:cytoplasm"/>
    <property type="evidence" value="ECO:0007669"/>
    <property type="project" value="TreeGrafter"/>
</dbReference>
<sequence length="498" mass="56700">MIVMNILLITSDQQRWDAISYQNPLVKTPNIERLKKRGIAFDRGYTCSPVCTPTRVSVLTGHYPSKHGCNTIGTSLPENYPTIPEKLSEKGYFTGLIGKGHFMSCLTPGNFEAAPNIFDRELFQKWDGPYYGFDYTKLAIGHSNENHAAGGHYGLWLEEQGINTEDYFGSGESSDFGTWNLPEEFSNSKWTADETIEAINLADQKESPFFLWSSFQDPHNPWVVPEPWASMYEKSDVPVYGLKEGEMENKPPYYKNLADGKMYADEPELNVNGMAAPCVTALPFMDDEKQKEIMKKYYGMISQMDHHIGRILDHLEETGLIDETLIVFTSDHGDYMGNHGLWWKGLPAYEDIQKIPLVVSHPDCKTPGSRSDALQSLVDLGITFLKAAGSEPEPGIQGVNQTETWKDCTKEKRSWTTVEFRPTESSFMQKTFITKQYKLVVYHNRAYGELYDLEKDPDQMNNLWKSKSMESVKYQLLQELITAEMEKDGVLRPRTDIS</sequence>
<reference evidence="5 6" key="1">
    <citation type="submission" date="2017-08" db="EMBL/GenBank/DDBJ databases">
        <title>Virgibacillus indicus sp. nov. and Virgibacillus profoundi sp. nov, two moderately halophilic bacteria isolated from marine sediment by using the Microfluidic Streak Plate.</title>
        <authorList>
            <person name="Xu B."/>
            <person name="Hu B."/>
            <person name="Wang J."/>
            <person name="Zhu Y."/>
            <person name="Huang L."/>
            <person name="Du W."/>
            <person name="Huang Y."/>
        </authorList>
    </citation>
    <scope>NUCLEOTIDE SEQUENCE [LARGE SCALE GENOMIC DNA]</scope>
    <source>
        <strain evidence="5 6">IO3-P2-C2</strain>
    </source>
</reference>
<dbReference type="PANTHER" id="PTHR45953">
    <property type="entry name" value="IDURONATE 2-SULFATASE"/>
    <property type="match status" value="1"/>
</dbReference>
<keyword evidence="6" id="KW-1185">Reference proteome</keyword>
<dbReference type="Proteomes" id="UP000216498">
    <property type="component" value="Unassembled WGS sequence"/>
</dbReference>
<dbReference type="InterPro" id="IPR024607">
    <property type="entry name" value="Sulfatase_CS"/>
</dbReference>
<dbReference type="SUPFAM" id="SSF53649">
    <property type="entry name" value="Alkaline phosphatase-like"/>
    <property type="match status" value="1"/>
</dbReference>
<evidence type="ECO:0000313" key="5">
    <source>
        <dbReference type="EMBL" id="OZU88276.1"/>
    </source>
</evidence>
<comment type="caution">
    <text evidence="5">The sequence shown here is derived from an EMBL/GenBank/DDBJ whole genome shotgun (WGS) entry which is preliminary data.</text>
</comment>
<keyword evidence="3" id="KW-0378">Hydrolase</keyword>
<dbReference type="Gene3D" id="3.40.720.10">
    <property type="entry name" value="Alkaline Phosphatase, subunit A"/>
    <property type="match status" value="1"/>
</dbReference>
<accession>A0A265NAE9</accession>
<comment type="similarity">
    <text evidence="1">Belongs to the sulfatase family.</text>
</comment>
<dbReference type="InterPro" id="IPR017850">
    <property type="entry name" value="Alkaline_phosphatase_core_sf"/>
</dbReference>
<dbReference type="GO" id="GO:0008484">
    <property type="term" value="F:sulfuric ester hydrolase activity"/>
    <property type="evidence" value="ECO:0007669"/>
    <property type="project" value="TreeGrafter"/>
</dbReference>